<evidence type="ECO:0000313" key="2">
    <source>
        <dbReference type="Proteomes" id="UP000428260"/>
    </source>
</evidence>
<organism evidence="1 2">
    <name type="scientific">Maribellus comscasis</name>
    <dbReference type="NCBI Taxonomy" id="2681766"/>
    <lineage>
        <taxon>Bacteria</taxon>
        <taxon>Pseudomonadati</taxon>
        <taxon>Bacteroidota</taxon>
        <taxon>Bacteroidia</taxon>
        <taxon>Marinilabiliales</taxon>
        <taxon>Prolixibacteraceae</taxon>
        <taxon>Maribellus</taxon>
    </lineage>
</organism>
<dbReference type="EMBL" id="CP046401">
    <property type="protein sequence ID" value="QGY47175.1"/>
    <property type="molecule type" value="Genomic_DNA"/>
</dbReference>
<protein>
    <submittedName>
        <fullName evidence="1">Uncharacterized protein</fullName>
    </submittedName>
</protein>
<dbReference type="KEGG" id="mcos:GM418_26980"/>
<proteinExistence type="predicted"/>
<dbReference type="AlphaFoldDB" id="A0A6I6JVJ6"/>
<evidence type="ECO:0000313" key="1">
    <source>
        <dbReference type="EMBL" id="QGY47175.1"/>
    </source>
</evidence>
<gene>
    <name evidence="1" type="ORF">GM418_26980</name>
</gene>
<sequence length="741" mass="85950">MKQAILFVFSLLVFDSCVLRVDSEYKNNDIIIENKDFCLVLRVDGTAKSLRHKESGEECLQPGLNVPAFSLIQYRPYDNELQLSHPAKAKTFPADSVYWKDGDLIVRFRPERNIATIGVEITDSYIAFKLKKFDYDLNDFRIKRQTRVDEFTLMQLPIRDRSNFGEWLNVSWDEDLAINLLATDHYAKIDAEARDGYRIFKAGMENNVKMEGVGAALITTRKNKLLDCIDQLEHDYNLPLGVESRRSKGYNFSYYELGATVDNIDEHIAYAKKGGFRAIQIVASSFAATNGHFPWKSEFPRGMKDLQEIIGKIKDAGMLAGLHIWYNKADTLDAYVTPVPDYRLNLRRNFLLARRLDEKDSNVYVEENPEGCTMEKGRRILRIGNELIEYEGYTTEYPYLFYGCKRGDMHTQPTSHKRGTPMGLLDVDTWTMWVRFNQRTSIQKEVAERIGKIWKEAGFDFIYYDGAEDIHRPYWFYTSKAQIELYNQLNPKPLFGTGALRSHFGWHILTRGNAFDVFSPEVIKAATNRYPLAEARIVSNDFTAIDFGWIDYLAPSEKTIGMQPDMYEYVCSKGAAWDCSISIYGRLEHLKKHPRTDDNLEVIKRWEDARLNDVFTQKQKDQLKDPEQEYILLIDETGKFELQPYEQLKLAMDQESLMRAFVFNRLEKTWVVYWHTRGEGSLKLHVKADRVQLFAKPGQPETIENEGDSIVLPVGKRRYLEFDLSEEKVIDLFRNAGLKTD</sequence>
<dbReference type="Proteomes" id="UP000428260">
    <property type="component" value="Chromosome"/>
</dbReference>
<reference evidence="1 2" key="1">
    <citation type="submission" date="2019-11" db="EMBL/GenBank/DDBJ databases">
        <authorList>
            <person name="Zheng R.K."/>
            <person name="Sun C.M."/>
        </authorList>
    </citation>
    <scope>NUCLEOTIDE SEQUENCE [LARGE SCALE GENOMIC DNA]</scope>
    <source>
        <strain evidence="1 2">WC007</strain>
    </source>
</reference>
<dbReference type="RefSeq" id="WP_158870784.1">
    <property type="nucleotide sequence ID" value="NZ_CP046401.1"/>
</dbReference>
<accession>A0A6I6JVJ6</accession>
<name>A0A6I6JVJ6_9BACT</name>
<keyword evidence="2" id="KW-1185">Reference proteome</keyword>